<protein>
    <submittedName>
        <fullName evidence="1">Amidohydrolase family protein</fullName>
    </submittedName>
</protein>
<organism evidence="1 2">
    <name type="scientific">Bradyrhizobium hipponense</name>
    <dbReference type="NCBI Taxonomy" id="2605638"/>
    <lineage>
        <taxon>Bacteria</taxon>
        <taxon>Pseudomonadati</taxon>
        <taxon>Pseudomonadota</taxon>
        <taxon>Alphaproteobacteria</taxon>
        <taxon>Hyphomicrobiales</taxon>
        <taxon>Nitrobacteraceae</taxon>
        <taxon>Bradyrhizobium</taxon>
    </lineage>
</organism>
<dbReference type="GO" id="GO:0016787">
    <property type="term" value="F:hydrolase activity"/>
    <property type="evidence" value="ECO:0007669"/>
    <property type="project" value="UniProtKB-KW"/>
</dbReference>
<reference evidence="1 2" key="1">
    <citation type="submission" date="2019-08" db="EMBL/GenBank/DDBJ databases">
        <title>Bradyrhizobium hipponensis sp. nov., a rhizobium isolated from a Lupinus angustifolius root nodule in Tunisia.</title>
        <authorList>
            <person name="Off K."/>
            <person name="Rejili M."/>
            <person name="Mars M."/>
            <person name="Brachmann A."/>
            <person name="Marin M."/>
        </authorList>
    </citation>
    <scope>NUCLEOTIDE SEQUENCE [LARGE SCALE GENOMIC DNA]</scope>
    <source>
        <strain evidence="2">aSej3</strain>
    </source>
</reference>
<dbReference type="AlphaFoldDB" id="A0A5S4YLN7"/>
<dbReference type="Gene3D" id="3.20.20.140">
    <property type="entry name" value="Metal-dependent hydrolases"/>
    <property type="match status" value="1"/>
</dbReference>
<accession>A0A5S4YLN7</accession>
<dbReference type="EMBL" id="VSTH01000070">
    <property type="protein sequence ID" value="TYO64544.1"/>
    <property type="molecule type" value="Genomic_DNA"/>
</dbReference>
<dbReference type="SUPFAM" id="SSF51556">
    <property type="entry name" value="Metallo-dependent hydrolases"/>
    <property type="match status" value="1"/>
</dbReference>
<proteinExistence type="predicted"/>
<gene>
    <name evidence="1" type="ORF">FXV83_21305</name>
</gene>
<dbReference type="InterPro" id="IPR032466">
    <property type="entry name" value="Metal_Hydrolase"/>
</dbReference>
<dbReference type="Proteomes" id="UP000324797">
    <property type="component" value="Unassembled WGS sequence"/>
</dbReference>
<evidence type="ECO:0000313" key="2">
    <source>
        <dbReference type="Proteomes" id="UP000324797"/>
    </source>
</evidence>
<name>A0A5S4YLN7_9BRAD</name>
<comment type="caution">
    <text evidence="1">The sequence shown here is derived from an EMBL/GenBank/DDBJ whole genome shotgun (WGS) entry which is preliminary data.</text>
</comment>
<sequence length="133" mass="15217">MRRQGWRLRPSGQAAHRLFGWPRRDATRSYSQQCRRRLPSVAETRFALMHIGYPYEHEFIALAKHYPKAAIDMCWAWIINPVAGVRFLKEFLMAVPSSKIFTFGGDYVAVEPIYGPCVGSAPWNCANTLTIGR</sequence>
<keyword evidence="1" id="KW-0378">Hydrolase</keyword>
<keyword evidence="2" id="KW-1185">Reference proteome</keyword>
<evidence type="ECO:0000313" key="1">
    <source>
        <dbReference type="EMBL" id="TYO64544.1"/>
    </source>
</evidence>